<evidence type="ECO:0000313" key="3">
    <source>
        <dbReference type="EMBL" id="XDJ93467.1"/>
    </source>
</evidence>
<dbReference type="EMBL" id="CP158272">
    <property type="protein sequence ID" value="XDJ99815.1"/>
    <property type="molecule type" value="Genomic_DNA"/>
</dbReference>
<dbReference type="EMBL" id="CP158271">
    <property type="protein sequence ID" value="XDJ93467.1"/>
    <property type="molecule type" value="Genomic_DNA"/>
</dbReference>
<sequence length="69" mass="7400">MSIRTIIEINHDHLTPATCASLCSLVSQLGLSEITAELNRQGGAPINLSAGVRILAQRHHSTALKLEVQ</sequence>
<evidence type="ECO:0000313" key="2">
    <source>
        <dbReference type="EMBL" id="XDJ90235.1"/>
    </source>
</evidence>
<dbReference type="EMBL" id="CP158269">
    <property type="protein sequence ID" value="XDJ88860.1"/>
    <property type="molecule type" value="Genomic_DNA"/>
</dbReference>
<dbReference type="RefSeq" id="WP_368649019.1">
    <property type="nucleotide sequence ID" value="NZ_CP158269.1"/>
</dbReference>
<reference evidence="3" key="1">
    <citation type="submission" date="2024-05" db="EMBL/GenBank/DDBJ databases">
        <authorList>
            <person name="Luo Y.-C."/>
            <person name="Nicholds J."/>
            <person name="Mortimer T."/>
            <person name="Maboni G."/>
        </authorList>
    </citation>
    <scope>NUCLEOTIDE SEQUENCE</scope>
    <source>
        <strain evidence="4">124370</strain>
        <strain evidence="5">124566</strain>
        <strain evidence="3">124953</strain>
        <strain evidence="2">130308</strain>
        <strain evidence="1">130416</strain>
    </source>
</reference>
<evidence type="ECO:0000313" key="4">
    <source>
        <dbReference type="EMBL" id="XDJ97169.1"/>
    </source>
</evidence>
<dbReference type="AlphaFoldDB" id="A0AB39GR82"/>
<evidence type="ECO:0000313" key="5">
    <source>
        <dbReference type="EMBL" id="XDJ99815.1"/>
    </source>
</evidence>
<proteinExistence type="predicted"/>
<name>A0AB39GR82_9BURK</name>
<dbReference type="EMBL" id="CP158273">
    <property type="protein sequence ID" value="XDJ97169.1"/>
    <property type="molecule type" value="Genomic_DNA"/>
</dbReference>
<accession>A0AB39GR82</accession>
<organism evidence="3">
    <name type="scientific">Castellaniella ginsengisoli</name>
    <dbReference type="NCBI Taxonomy" id="546114"/>
    <lineage>
        <taxon>Bacteria</taxon>
        <taxon>Pseudomonadati</taxon>
        <taxon>Pseudomonadota</taxon>
        <taxon>Betaproteobacteria</taxon>
        <taxon>Burkholderiales</taxon>
        <taxon>Alcaligenaceae</taxon>
        <taxon>Castellaniella</taxon>
    </lineage>
</organism>
<evidence type="ECO:0000313" key="1">
    <source>
        <dbReference type="EMBL" id="XDJ88860.1"/>
    </source>
</evidence>
<dbReference type="EMBL" id="CP158270">
    <property type="protein sequence ID" value="XDJ90235.1"/>
    <property type="molecule type" value="Genomic_DNA"/>
</dbReference>
<protein>
    <submittedName>
        <fullName evidence="3">Uncharacterized protein</fullName>
    </submittedName>
</protein>
<gene>
    <name evidence="3" type="ORF">ABRY95_00060</name>
    <name evidence="1" type="ORF">ABRY98_04640</name>
    <name evidence="4" type="ORF">ABRZ05_05530</name>
    <name evidence="5" type="ORF">ABRZ11_05185</name>
    <name evidence="2" type="ORF">ABRZ12_11280</name>
</gene>